<dbReference type="Pfam" id="PF25019">
    <property type="entry name" value="LRR_R13L1-DRL21"/>
    <property type="match status" value="1"/>
</dbReference>
<evidence type="ECO:0000256" key="4">
    <source>
        <dbReference type="ARBA" id="ARBA00022821"/>
    </source>
</evidence>
<gene>
    <name evidence="10" type="ORF">PVL29_017308</name>
</gene>
<feature type="domain" description="NB-ARC" evidence="6">
    <location>
        <begin position="185"/>
        <end position="363"/>
    </location>
</feature>
<evidence type="ECO:0000256" key="5">
    <source>
        <dbReference type="ARBA" id="ARBA00022840"/>
    </source>
</evidence>
<evidence type="ECO:0000256" key="3">
    <source>
        <dbReference type="ARBA" id="ARBA00022741"/>
    </source>
</evidence>
<evidence type="ECO:0000256" key="1">
    <source>
        <dbReference type="ARBA" id="ARBA00022614"/>
    </source>
</evidence>
<dbReference type="Gene3D" id="1.10.510.10">
    <property type="entry name" value="Transferase(Phosphotransferase) domain 1"/>
    <property type="match status" value="1"/>
</dbReference>
<dbReference type="FunFam" id="1.10.10.10:FF:000322">
    <property type="entry name" value="Probable disease resistance protein At1g63360"/>
    <property type="match status" value="1"/>
</dbReference>
<dbReference type="InterPro" id="IPR041118">
    <property type="entry name" value="Rx_N"/>
</dbReference>
<dbReference type="InterPro" id="IPR058922">
    <property type="entry name" value="WHD_DRP"/>
</dbReference>
<dbReference type="SUPFAM" id="SSF56112">
    <property type="entry name" value="Protein kinase-like (PK-like)"/>
    <property type="match status" value="1"/>
</dbReference>
<comment type="caution">
    <text evidence="10">The sequence shown here is derived from an EMBL/GenBank/DDBJ whole genome shotgun (WGS) entry which is preliminary data.</text>
</comment>
<dbReference type="PROSITE" id="PS51450">
    <property type="entry name" value="LRR"/>
    <property type="match status" value="1"/>
</dbReference>
<dbReference type="SUPFAM" id="SSF52540">
    <property type="entry name" value="P-loop containing nucleoside triphosphate hydrolases"/>
    <property type="match status" value="1"/>
</dbReference>
<reference evidence="10 11" key="1">
    <citation type="journal article" date="2023" name="BMC Biotechnol.">
        <title>Vitis rotundifolia cv Carlos genome sequencing.</title>
        <authorList>
            <person name="Huff M."/>
            <person name="Hulse-Kemp A."/>
            <person name="Scheffler B."/>
            <person name="Youngblood R."/>
            <person name="Simpson S."/>
            <person name="Babiker E."/>
            <person name="Staton M."/>
        </authorList>
    </citation>
    <scope>NUCLEOTIDE SEQUENCE [LARGE SCALE GENOMIC DNA]</scope>
    <source>
        <tissue evidence="10">Leaf</tissue>
    </source>
</reference>
<evidence type="ECO:0000313" key="10">
    <source>
        <dbReference type="EMBL" id="KAJ9685229.1"/>
    </source>
</evidence>
<dbReference type="PANTHER" id="PTHR36766:SF40">
    <property type="entry name" value="DISEASE RESISTANCE PROTEIN RGA3"/>
    <property type="match status" value="1"/>
</dbReference>
<dbReference type="PANTHER" id="PTHR36766">
    <property type="entry name" value="PLANT BROAD-SPECTRUM MILDEW RESISTANCE PROTEIN RPW8"/>
    <property type="match status" value="1"/>
</dbReference>
<keyword evidence="5" id="KW-0067">ATP-binding</keyword>
<dbReference type="Pfam" id="PF00931">
    <property type="entry name" value="NB-ARC"/>
    <property type="match status" value="1"/>
</dbReference>
<keyword evidence="1" id="KW-0433">Leucine-rich repeat</keyword>
<dbReference type="EMBL" id="JARBHA010000013">
    <property type="protein sequence ID" value="KAJ9685229.1"/>
    <property type="molecule type" value="Genomic_DNA"/>
</dbReference>
<evidence type="ECO:0000259" key="6">
    <source>
        <dbReference type="Pfam" id="PF00931"/>
    </source>
</evidence>
<dbReference type="GO" id="GO:0051707">
    <property type="term" value="P:response to other organism"/>
    <property type="evidence" value="ECO:0007669"/>
    <property type="project" value="UniProtKB-ARBA"/>
</dbReference>
<dbReference type="InterPro" id="IPR002182">
    <property type="entry name" value="NB-ARC"/>
</dbReference>
<dbReference type="Pfam" id="PF18052">
    <property type="entry name" value="Rx_N"/>
    <property type="match status" value="1"/>
</dbReference>
<keyword evidence="4" id="KW-0611">Plant defense</keyword>
<evidence type="ECO:0008006" key="12">
    <source>
        <dbReference type="Google" id="ProtNLM"/>
    </source>
</evidence>
<dbReference type="GO" id="GO:0043531">
    <property type="term" value="F:ADP binding"/>
    <property type="evidence" value="ECO:0007669"/>
    <property type="project" value="InterPro"/>
</dbReference>
<evidence type="ECO:0000256" key="2">
    <source>
        <dbReference type="ARBA" id="ARBA00022737"/>
    </source>
</evidence>
<dbReference type="InterPro" id="IPR027417">
    <property type="entry name" value="P-loop_NTPase"/>
</dbReference>
<dbReference type="Gene3D" id="1.20.5.4130">
    <property type="match status" value="1"/>
</dbReference>
<keyword evidence="11" id="KW-1185">Reference proteome</keyword>
<dbReference type="InterPro" id="IPR036388">
    <property type="entry name" value="WH-like_DNA-bd_sf"/>
</dbReference>
<dbReference type="Gene3D" id="1.10.10.10">
    <property type="entry name" value="Winged helix-like DNA-binding domain superfamily/Winged helix DNA-binding domain"/>
    <property type="match status" value="1"/>
</dbReference>
<dbReference type="Proteomes" id="UP001168098">
    <property type="component" value="Unassembled WGS sequence"/>
</dbReference>
<protein>
    <recommendedName>
        <fullName evidence="12">Disease resistance RPP13-like protein 1</fullName>
    </recommendedName>
</protein>
<feature type="domain" description="Disease resistance N-terminal" evidence="7">
    <location>
        <begin position="6"/>
        <end position="95"/>
    </location>
</feature>
<dbReference type="InterPro" id="IPR032675">
    <property type="entry name" value="LRR_dom_sf"/>
</dbReference>
<evidence type="ECO:0000259" key="8">
    <source>
        <dbReference type="Pfam" id="PF23559"/>
    </source>
</evidence>
<dbReference type="InterPro" id="IPR042197">
    <property type="entry name" value="Apaf_helical"/>
</dbReference>
<dbReference type="InterPro" id="IPR001611">
    <property type="entry name" value="Leu-rich_rpt"/>
</dbReference>
<evidence type="ECO:0000313" key="11">
    <source>
        <dbReference type="Proteomes" id="UP001168098"/>
    </source>
</evidence>
<dbReference type="Gene3D" id="3.40.50.300">
    <property type="entry name" value="P-loop containing nucleotide triphosphate hydrolases"/>
    <property type="match status" value="1"/>
</dbReference>
<name>A0AA38ZB75_VITRO</name>
<dbReference type="InterPro" id="IPR056789">
    <property type="entry name" value="LRR_R13L1-DRL21"/>
</dbReference>
<evidence type="ECO:0000259" key="9">
    <source>
        <dbReference type="Pfam" id="PF25019"/>
    </source>
</evidence>
<dbReference type="FunFam" id="3.40.50.300:FF:001091">
    <property type="entry name" value="Probable disease resistance protein At1g61300"/>
    <property type="match status" value="1"/>
</dbReference>
<accession>A0AA38ZB75</accession>
<dbReference type="GO" id="GO:0006952">
    <property type="term" value="P:defense response"/>
    <property type="evidence" value="ECO:0007669"/>
    <property type="project" value="UniProtKB-KW"/>
</dbReference>
<sequence length="1669" mass="188395">MAEALLSVSLQVLFERLASPELINFIRRRNLSDELLNELKRKLVVVLNVLDDAEVKQFSNPNVKEWLVHVKDAVYDAEDLLDEIATDALRCKMEAADSQTGGTLKALKWNKFSASVKAPFGIKRMENKVRGMIALLGNIALEKDGLGLAEGGGEKRSPRPRSPISTSLEDDSIVVGRDEIQKEMVKWLLSDNTTGDKMGVMSIVGMGGSGKTTLARLLYNDEGVKEHFDLKVWVCVSTEFLLIKLTKTILEEIGSPPTSADNLNLLQLQLKEKLSNKKFLLVLDDVWNLKPRDEGYMELSDREGWNRLRIPLNAAAEGSKIVVTSRDQSVATTIRAVPTHHLGKLSSEDSWSLFKKHAFQDRDSNAFLELEPIGRQIVDKCQGLPLAVKALGCLLYSKVEKREWDDVLKSDIWHPQSGSEILPSLILSYHHLSLPLKHCFAYCSIFPLDHQFNKEKLILLWMAEGLLHPQQNEGRRMEEIGESYFDELLAKSFFQTSIGRKGSCFVMHDLIHELAQHVSGDFCARVEDDDKLPKVSEKAHHFLYFNSANNFFVAFKNFEPLTKAKSLRTFLEVKPGVGHSCYHLSKRVLQDILPKMWCLRVLSVCAYRITDLPKSIGNLKHLRYLDLSFTRIQKLPESVCCLCNLQTMMLRECLELDELPSNMGKLINLRYLDIHGCRSLREMSSHGIDRLKSLQRLTQFIVGQNNGFRIGELGELSDIRGKLYISNMENVVSVIDASRANMKDKSYLDELVFDWGDECTNGVTQRGAPMHDIFEKLQPHPNLEQLSITNYPGEGFPNWLGDPSVLNLVSLELRGCGNCSTLPPLGQLTQLKYLQISRMNGVECLGDEFYGNASSFQFLETLSFEDMQNWEKWLCYGEFPHLQKLFIRKCPKLTGKLPEQLLSLVELQIHECPQLLMASLTVPAIRQLRMVDFGKLQLQMASCDFTALQTSEIEILDVSQWSQLPMAPHQLSIRKCDYVESLLEEEISQTNIHDLKIYDCSFSRSMHKVGLPTTLKSLFISECSKLAFLLPELFRCHLPVLERLSIERDGIDDSLSLSFSLGIFPKLTDFKIDGLKGLEKLTILVSEGDPTSLCSLYLEDCPNLESIELHALNLESCEIYRCSKLRSLAHTHSSIQELNLRDCPELLFQREGLPSNLRQLEIKSCNQLTPQVEWGLQRLTSLTDFTINGGCEDIELFPNECLLPSSLTYLKIDELTNLKSLDSGGLQQLTSLEWLSIENCPMLQSLTKAGLQHLTSLKTLGIYDCRKLKYLTKERLPDSLSILVINECPLLEKRCQFEKGEEWRYIDHIPKCYINRSISAMPKAKGKAEAEDIMYKNRGISIETSPNDGTLCHPASSEIAAWPMASSYINAENLLLGPNGLWKLCDFGSISTNHKHFKKPEEMGIEEDNIRKYTTPAYRAPEAFSEVSAQTTIVSLLGPGMAITTNQPQKELLALKLGVLGTESFTATPAASSNISRPSVGGNNAQLFVDSKKIEGKLATQPAGWAGLEPKQHPPSLKTINGHRNILFGIEVVSDLNVLAGQSNGGYLSNRCCFTRPWNERKLNPLIRNSEPFKAWPWNKLKPFCTEQLDSLKFLICKYPKVFPFPCRLIVVDLLIILRFMFASLHTAMISKSLNVPIPVDLNQSLRSVLDCYHSSPQSKKAFHSRKRK</sequence>
<dbReference type="Gene3D" id="3.80.10.10">
    <property type="entry name" value="Ribonuclease Inhibitor"/>
    <property type="match status" value="2"/>
</dbReference>
<dbReference type="InterPro" id="IPR011009">
    <property type="entry name" value="Kinase-like_dom_sf"/>
</dbReference>
<dbReference type="PRINTS" id="PR00364">
    <property type="entry name" value="DISEASERSIST"/>
</dbReference>
<organism evidence="10 11">
    <name type="scientific">Vitis rotundifolia</name>
    <name type="common">Muscadine grape</name>
    <dbReference type="NCBI Taxonomy" id="103349"/>
    <lineage>
        <taxon>Eukaryota</taxon>
        <taxon>Viridiplantae</taxon>
        <taxon>Streptophyta</taxon>
        <taxon>Embryophyta</taxon>
        <taxon>Tracheophyta</taxon>
        <taxon>Spermatophyta</taxon>
        <taxon>Magnoliopsida</taxon>
        <taxon>eudicotyledons</taxon>
        <taxon>Gunneridae</taxon>
        <taxon>Pentapetalae</taxon>
        <taxon>rosids</taxon>
        <taxon>Vitales</taxon>
        <taxon>Vitaceae</taxon>
        <taxon>Viteae</taxon>
        <taxon>Vitis</taxon>
    </lineage>
</organism>
<proteinExistence type="predicted"/>
<feature type="domain" description="Disease resistance protein winged helix" evidence="8">
    <location>
        <begin position="445"/>
        <end position="515"/>
    </location>
</feature>
<dbReference type="GO" id="GO:0005524">
    <property type="term" value="F:ATP binding"/>
    <property type="evidence" value="ECO:0007669"/>
    <property type="project" value="UniProtKB-KW"/>
</dbReference>
<feature type="domain" description="R13L1/DRL21-like LRR repeat region" evidence="9">
    <location>
        <begin position="710"/>
        <end position="839"/>
    </location>
</feature>
<dbReference type="SUPFAM" id="SSF52058">
    <property type="entry name" value="L domain-like"/>
    <property type="match status" value="2"/>
</dbReference>
<evidence type="ECO:0000259" key="7">
    <source>
        <dbReference type="Pfam" id="PF18052"/>
    </source>
</evidence>
<keyword evidence="3" id="KW-0547">Nucleotide-binding</keyword>
<dbReference type="Gene3D" id="1.10.8.430">
    <property type="entry name" value="Helical domain of apoptotic protease-activating factors"/>
    <property type="match status" value="1"/>
</dbReference>
<keyword evidence="2" id="KW-0677">Repeat</keyword>
<dbReference type="Pfam" id="PF23559">
    <property type="entry name" value="WHD_DRP"/>
    <property type="match status" value="1"/>
</dbReference>